<organism evidence="2">
    <name type="scientific">uncultured Caudovirales phage</name>
    <dbReference type="NCBI Taxonomy" id="2100421"/>
    <lineage>
        <taxon>Viruses</taxon>
        <taxon>Duplodnaviria</taxon>
        <taxon>Heunggongvirae</taxon>
        <taxon>Uroviricota</taxon>
        <taxon>Caudoviricetes</taxon>
        <taxon>Peduoviridae</taxon>
        <taxon>Maltschvirus</taxon>
        <taxon>Maltschvirus maltsch</taxon>
    </lineage>
</organism>
<name>A0A6J5KPW9_9CAUD</name>
<dbReference type="Gene3D" id="1.10.3230.20">
    <property type="entry name" value="P22 tail accessory factor (Gp4)"/>
    <property type="match status" value="1"/>
</dbReference>
<reference evidence="2" key="1">
    <citation type="submission" date="2020-04" db="EMBL/GenBank/DDBJ databases">
        <authorList>
            <person name="Chiriac C."/>
            <person name="Salcher M."/>
            <person name="Ghai R."/>
            <person name="Kavagutti S V."/>
        </authorList>
    </citation>
    <scope>NUCLEOTIDE SEQUENCE</scope>
</reference>
<accession>A0A6J5KPW9</accession>
<sequence>MGWTKRDFVTQAFEEIGYASYIYDAMPEQLESVLRSLDAMMATWNAKGIRVGYPVPSSPSDANLDEATGVPDAANEAIYLNLACRIGPRFGKTLQQETKQAAKDAYDTLLIKLAQPLQMQFPNTTPAGAGNKTWRTNNRPFLNTPVDPLLAGQDDDIDFS</sequence>
<dbReference type="InterPro" id="IPR038258">
    <property type="entry name" value="Gp4_sf"/>
</dbReference>
<dbReference type="Pfam" id="PF11650">
    <property type="entry name" value="P22_Tail-4"/>
    <property type="match status" value="1"/>
</dbReference>
<feature type="region of interest" description="Disordered" evidence="1">
    <location>
        <begin position="122"/>
        <end position="160"/>
    </location>
</feature>
<dbReference type="EMBL" id="LR796170">
    <property type="protein sequence ID" value="CAB4123375.1"/>
    <property type="molecule type" value="Genomic_DNA"/>
</dbReference>
<evidence type="ECO:0000313" key="2">
    <source>
        <dbReference type="EMBL" id="CAB4123375.1"/>
    </source>
</evidence>
<proteinExistence type="predicted"/>
<gene>
    <name evidence="2" type="ORF">UFOVP40_33</name>
</gene>
<protein>
    <submittedName>
        <fullName evidence="2">Tail accessory factor GP4</fullName>
    </submittedName>
</protein>
<dbReference type="InterPro" id="IPR020362">
    <property type="entry name" value="Tail_accessory_Gp4"/>
</dbReference>
<evidence type="ECO:0000256" key="1">
    <source>
        <dbReference type="SAM" id="MobiDB-lite"/>
    </source>
</evidence>